<dbReference type="EMBL" id="DS547125">
    <property type="protein sequence ID" value="EDR03273.1"/>
    <property type="molecule type" value="Genomic_DNA"/>
</dbReference>
<organism evidence="2">
    <name type="scientific">Laccaria bicolor (strain S238N-H82 / ATCC MYA-4686)</name>
    <name type="common">Bicoloured deceiver</name>
    <name type="synonym">Laccaria laccata var. bicolor</name>
    <dbReference type="NCBI Taxonomy" id="486041"/>
    <lineage>
        <taxon>Eukaryota</taxon>
        <taxon>Fungi</taxon>
        <taxon>Dikarya</taxon>
        <taxon>Basidiomycota</taxon>
        <taxon>Agaricomycotina</taxon>
        <taxon>Agaricomycetes</taxon>
        <taxon>Agaricomycetidae</taxon>
        <taxon>Agaricales</taxon>
        <taxon>Agaricineae</taxon>
        <taxon>Hydnangiaceae</taxon>
        <taxon>Laccaria</taxon>
    </lineage>
</organism>
<dbReference type="Gene3D" id="1.25.10.10">
    <property type="entry name" value="Leucine-rich Repeat Variant"/>
    <property type="match status" value="1"/>
</dbReference>
<dbReference type="KEGG" id="lbc:LACBIDRAFT_307525"/>
<dbReference type="STRING" id="486041.B0DQC8"/>
<dbReference type="InterPro" id="IPR016024">
    <property type="entry name" value="ARM-type_fold"/>
</dbReference>
<accession>B0DQC8</accession>
<dbReference type="InParanoid" id="B0DQC8"/>
<dbReference type="Proteomes" id="UP000001194">
    <property type="component" value="Unassembled WGS sequence"/>
</dbReference>
<gene>
    <name evidence="1" type="ORF">LACBIDRAFT_307525</name>
</gene>
<dbReference type="HOGENOM" id="CLU_852768_0_0_1"/>
<name>B0DQC8_LACBS</name>
<keyword evidence="2" id="KW-1185">Reference proteome</keyword>
<dbReference type="GeneID" id="6081703"/>
<reference evidence="1 2" key="1">
    <citation type="journal article" date="2008" name="Nature">
        <title>The genome of Laccaria bicolor provides insights into mycorrhizal symbiosis.</title>
        <authorList>
            <person name="Martin F."/>
            <person name="Aerts A."/>
            <person name="Ahren D."/>
            <person name="Brun A."/>
            <person name="Danchin E.G.J."/>
            <person name="Duchaussoy F."/>
            <person name="Gibon J."/>
            <person name="Kohler A."/>
            <person name="Lindquist E."/>
            <person name="Pereda V."/>
            <person name="Salamov A."/>
            <person name="Shapiro H.J."/>
            <person name="Wuyts J."/>
            <person name="Blaudez D."/>
            <person name="Buee M."/>
            <person name="Brokstein P."/>
            <person name="Canbaeck B."/>
            <person name="Cohen D."/>
            <person name="Courty P.E."/>
            <person name="Coutinho P.M."/>
            <person name="Delaruelle C."/>
            <person name="Detter J.C."/>
            <person name="Deveau A."/>
            <person name="DiFazio S."/>
            <person name="Duplessis S."/>
            <person name="Fraissinet-Tachet L."/>
            <person name="Lucic E."/>
            <person name="Frey-Klett P."/>
            <person name="Fourrey C."/>
            <person name="Feussner I."/>
            <person name="Gay G."/>
            <person name="Grimwood J."/>
            <person name="Hoegger P.J."/>
            <person name="Jain P."/>
            <person name="Kilaru S."/>
            <person name="Labbe J."/>
            <person name="Lin Y.C."/>
            <person name="Legue V."/>
            <person name="Le Tacon F."/>
            <person name="Marmeisse R."/>
            <person name="Melayah D."/>
            <person name="Montanini B."/>
            <person name="Muratet M."/>
            <person name="Nehls U."/>
            <person name="Niculita-Hirzel H."/>
            <person name="Oudot-Le Secq M.P."/>
            <person name="Peter M."/>
            <person name="Quesneville H."/>
            <person name="Rajashekar B."/>
            <person name="Reich M."/>
            <person name="Rouhier N."/>
            <person name="Schmutz J."/>
            <person name="Yin T."/>
            <person name="Chalot M."/>
            <person name="Henrissat B."/>
            <person name="Kuees U."/>
            <person name="Lucas S."/>
            <person name="Van de Peer Y."/>
            <person name="Podila G.K."/>
            <person name="Polle A."/>
            <person name="Pukkila P.J."/>
            <person name="Richardson P.M."/>
            <person name="Rouze P."/>
            <person name="Sanders I.R."/>
            <person name="Stajich J.E."/>
            <person name="Tunlid A."/>
            <person name="Tuskan G."/>
            <person name="Grigoriev I.V."/>
        </authorList>
    </citation>
    <scope>NUCLEOTIDE SEQUENCE [LARGE SCALE GENOMIC DNA]</scope>
    <source>
        <strain evidence="2">S238N-H82 / ATCC MYA-4686</strain>
    </source>
</reference>
<dbReference type="InterPro" id="IPR011989">
    <property type="entry name" value="ARM-like"/>
</dbReference>
<proteinExistence type="predicted"/>
<dbReference type="SUPFAM" id="SSF48371">
    <property type="entry name" value="ARM repeat"/>
    <property type="match status" value="1"/>
</dbReference>
<dbReference type="RefSeq" id="XP_001886069.1">
    <property type="nucleotide sequence ID" value="XM_001886034.1"/>
</dbReference>
<protein>
    <submittedName>
        <fullName evidence="1">Predicted protein</fullName>
    </submittedName>
</protein>
<dbReference type="AlphaFoldDB" id="B0DQC8"/>
<evidence type="ECO:0000313" key="2">
    <source>
        <dbReference type="Proteomes" id="UP000001194"/>
    </source>
</evidence>
<dbReference type="OrthoDB" id="3043438at2759"/>
<evidence type="ECO:0000313" key="1">
    <source>
        <dbReference type="EMBL" id="EDR03273.1"/>
    </source>
</evidence>
<sequence length="326" mass="37791">MGPTSLCHCEKRKNGEWWKAQKWAYSTLERLCHRFRKPSELRIPSIMRIWSLSKKSQHQIFMFFNECMKPKSTWTLLKPHFENLVSTFVFAQLSFNDHATKEELWENDPVDYIRVSVSTISMSQSVLYPCLNKYKVYAMPISAATTFLFSLIVSRTKVTFMPILGFINTILRSDSEGTRRHRRHGGMDSRTYKHDVTCKCVCNDPLTPMQDPEHQGGWSMHLPGCTTPMCTINCLSFRNPAALQKSGALNTITVLGLYIMHHSDMKRNVEQFMLWFFTSELSSPEPRLRAIISLSLDCSRSRWHCHEERVPLVYARGFLGCSWIAC</sequence>